<evidence type="ECO:0000256" key="2">
    <source>
        <dbReference type="ARBA" id="ARBA00022801"/>
    </source>
</evidence>
<dbReference type="InterPro" id="IPR013320">
    <property type="entry name" value="ConA-like_dom_sf"/>
</dbReference>
<gene>
    <name evidence="6" type="ORF">FHI69_14730</name>
</gene>
<dbReference type="SUPFAM" id="SSF49899">
    <property type="entry name" value="Concanavalin A-like lectins/glucanases"/>
    <property type="match status" value="1"/>
</dbReference>
<evidence type="ECO:0000256" key="3">
    <source>
        <dbReference type="ARBA" id="ARBA00023295"/>
    </source>
</evidence>
<dbReference type="Gene3D" id="2.60.120.560">
    <property type="entry name" value="Exo-inulinase, domain 1"/>
    <property type="match status" value="1"/>
</dbReference>
<keyword evidence="2 6" id="KW-0378">Hydrolase</keyword>
<dbReference type="InterPro" id="IPR001362">
    <property type="entry name" value="Glyco_hydro_32"/>
</dbReference>
<dbReference type="InterPro" id="IPR013189">
    <property type="entry name" value="Glyco_hydro_32_C"/>
</dbReference>
<comment type="similarity">
    <text evidence="1">Belongs to the glycosyl hydrolase 32 family.</text>
</comment>
<dbReference type="GO" id="GO:0005737">
    <property type="term" value="C:cytoplasm"/>
    <property type="evidence" value="ECO:0007669"/>
    <property type="project" value="TreeGrafter"/>
</dbReference>
<feature type="domain" description="Glycosyl hydrolase family 32 N-terminal" evidence="4">
    <location>
        <begin position="636"/>
        <end position="709"/>
    </location>
</feature>
<dbReference type="GO" id="GO:0005987">
    <property type="term" value="P:sucrose catabolic process"/>
    <property type="evidence" value="ECO:0007669"/>
    <property type="project" value="TreeGrafter"/>
</dbReference>
<feature type="domain" description="Glycosyl hydrolase family 32 N-terminal" evidence="4">
    <location>
        <begin position="45"/>
        <end position="305"/>
    </location>
</feature>
<sequence>MSKHFPVLASCLATLLVGCGSDSDSTSGPPQSSYLETYRPQLSYTAAKNWLNDPNGLVYHDGEYHLFYQYNPNGNTWGDMSWGHAVSTDLLHWNELPVALTAEKDAGGKLTQMFFSGSVVVDTNNTSGLSSAGKPAMVAIYTSVYPQGKTLANGQVLVPNTQSQSIAYSLDRGRTWTQYAANPVIAAPPAPFETEGQNFRDPKVFWYAPEQKWVMVAVASEKHQALLFSSKNLRDWTYMSAFGPANAVGGIWECPDLFELPVDGDASKRKWVMNININPGSVAGGSGAHYFVGKFDGTRFVADANSVIDKNPPAGTVYQDFEAASFDATGWTSTGDFAGKTPVVPSHGVADNQGSQLLDTYRLGKDDGAVGTLTSPAFTVTSKYINLMVGGGRHPRLAGAGDGTVPAGTLLFPGAGFEGPANATYADLGWTPAGDVVGQKVAAGSDADRQAAAGKLGAGVFNSFFGAGDTPKGSLTSPTFTISKAYINFLVGGGNHPYDSPNPVAVVLKVNGKVVRSATGADSELNWTNWDVREFAGQQAQIVIIDDNDGAWGHIVADVFEASDQPAKPVSDETTVNLLVNGQVVKSATGANAETLNWRSWNVDAYRGKSAQIQVVDNNTGGWGHILVDHIVFSDSAKEEANWLDYGADFYAAVTWNGIPDGKRIGLGWMSNWDYAGNTPTTPWRSAQTFAREFTLRTIAGQVRLVQQPVDNFSTLRSKALYSAQDRSVAAGVQALAIAPAPGQALDIVAKFQPGSASGFGLKVRTGTNGEETVIGYDAVAGEVYIDRSKSGDASFNASFAARHTAPLPLRTGTVDLRIVVDTSSVMVFAGNEVVLTDQIFPQPSSNGVALFAVGGAATLKELTIWPLKSIWAKR</sequence>
<dbReference type="SMART" id="SM00640">
    <property type="entry name" value="Glyco_32"/>
    <property type="match status" value="1"/>
</dbReference>
<comment type="caution">
    <text evidence="6">The sequence shown here is derived from an EMBL/GenBank/DDBJ whole genome shotgun (WGS) entry which is preliminary data.</text>
</comment>
<dbReference type="EMBL" id="VDGE01000005">
    <property type="protein sequence ID" value="TNC76200.1"/>
    <property type="molecule type" value="Genomic_DNA"/>
</dbReference>
<dbReference type="RefSeq" id="WP_139091083.1">
    <property type="nucleotide sequence ID" value="NZ_VDGE01000005.1"/>
</dbReference>
<feature type="domain" description="Glycosyl hydrolase family 32 C-terminal" evidence="5">
    <location>
        <begin position="725"/>
        <end position="867"/>
    </location>
</feature>
<organism evidence="6 7">
    <name type="scientific">Janthinobacterium lividum</name>
    <dbReference type="NCBI Taxonomy" id="29581"/>
    <lineage>
        <taxon>Bacteria</taxon>
        <taxon>Pseudomonadati</taxon>
        <taxon>Pseudomonadota</taxon>
        <taxon>Betaproteobacteria</taxon>
        <taxon>Burkholderiales</taxon>
        <taxon>Oxalobacteraceae</taxon>
        <taxon>Janthinobacterium</taxon>
    </lineage>
</organism>
<dbReference type="PROSITE" id="PS51257">
    <property type="entry name" value="PROKAR_LIPOPROTEIN"/>
    <property type="match status" value="1"/>
</dbReference>
<protein>
    <submittedName>
        <fullName evidence="6">Glycoside hydrolase family 32 protein</fullName>
    </submittedName>
</protein>
<dbReference type="PANTHER" id="PTHR42800:SF1">
    <property type="entry name" value="EXOINULINASE INUD (AFU_ORTHOLOGUE AFUA_5G00480)"/>
    <property type="match status" value="1"/>
</dbReference>
<reference evidence="6 7" key="1">
    <citation type="submission" date="2019-06" db="EMBL/GenBank/DDBJ databases">
        <title>Genome sequence of Janthinobacterium lividum UCD_MED1.</title>
        <authorList>
            <person name="De Leon M.E."/>
            <person name="Jospin G."/>
        </authorList>
    </citation>
    <scope>NUCLEOTIDE SEQUENCE [LARGE SCALE GENOMIC DNA]</scope>
    <source>
        <strain evidence="6 7">UCD_MED1</strain>
    </source>
</reference>
<accession>A0A5C4NQM4</accession>
<proteinExistence type="inferred from homology"/>
<name>A0A5C4NQM4_9BURK</name>
<dbReference type="Gene3D" id="2.115.10.20">
    <property type="entry name" value="Glycosyl hydrolase domain, family 43"/>
    <property type="match status" value="2"/>
</dbReference>
<dbReference type="Pfam" id="PF00251">
    <property type="entry name" value="Glyco_hydro_32N"/>
    <property type="match status" value="2"/>
</dbReference>
<dbReference type="GO" id="GO:0004575">
    <property type="term" value="F:sucrose alpha-glucosidase activity"/>
    <property type="evidence" value="ECO:0007669"/>
    <property type="project" value="TreeGrafter"/>
</dbReference>
<dbReference type="SUPFAM" id="SSF75005">
    <property type="entry name" value="Arabinanase/levansucrase/invertase"/>
    <property type="match status" value="2"/>
</dbReference>
<evidence type="ECO:0000259" key="5">
    <source>
        <dbReference type="Pfam" id="PF08244"/>
    </source>
</evidence>
<evidence type="ECO:0000313" key="7">
    <source>
        <dbReference type="Proteomes" id="UP000305681"/>
    </source>
</evidence>
<evidence type="ECO:0000313" key="6">
    <source>
        <dbReference type="EMBL" id="TNC76200.1"/>
    </source>
</evidence>
<dbReference type="CDD" id="cd18622">
    <property type="entry name" value="GH32_Inu-like"/>
    <property type="match status" value="1"/>
</dbReference>
<dbReference type="Proteomes" id="UP000305681">
    <property type="component" value="Unassembled WGS sequence"/>
</dbReference>
<dbReference type="Pfam" id="PF08244">
    <property type="entry name" value="Glyco_hydro_32C"/>
    <property type="match status" value="1"/>
</dbReference>
<dbReference type="AlphaFoldDB" id="A0A5C4NQM4"/>
<evidence type="ECO:0000256" key="1">
    <source>
        <dbReference type="ARBA" id="ARBA00009902"/>
    </source>
</evidence>
<dbReference type="InterPro" id="IPR013148">
    <property type="entry name" value="Glyco_hydro_32_N"/>
</dbReference>
<keyword evidence="3" id="KW-0326">Glycosidase</keyword>
<evidence type="ECO:0000259" key="4">
    <source>
        <dbReference type="Pfam" id="PF00251"/>
    </source>
</evidence>
<dbReference type="InterPro" id="IPR023296">
    <property type="entry name" value="Glyco_hydro_beta-prop_sf"/>
</dbReference>
<dbReference type="PANTHER" id="PTHR42800">
    <property type="entry name" value="EXOINULINASE INUD (AFU_ORTHOLOGUE AFUA_5G00480)"/>
    <property type="match status" value="1"/>
</dbReference>